<protein>
    <submittedName>
        <fullName evidence="4">TPPP family protein CG45057</fullName>
    </submittedName>
</protein>
<feature type="region of interest" description="Disordered" evidence="2">
    <location>
        <begin position="139"/>
        <end position="189"/>
    </location>
</feature>
<dbReference type="RefSeq" id="XP_003743482.1">
    <property type="nucleotide sequence ID" value="XM_003743434.1"/>
</dbReference>
<dbReference type="GO" id="GO:0046785">
    <property type="term" value="P:microtubule polymerization"/>
    <property type="evidence" value="ECO:0007669"/>
    <property type="project" value="InterPro"/>
</dbReference>
<sequence>MSSSPDSAMSDDARPASASAGSPPADGETPSFQEQFKSFAKFGDSKSTGDAITLSNSDKWFKQSKVIDGKKITTTDTGIYFKKIAKTKKALTQKEYEQFLDEIAKNKKVPLEEIKQKLCACGPPATRIQSATATGAVARLTDHTKYTGTHKQRFDDTGKGKGKEGRVDPPKDSGYVSGYKEEGTYDSTH</sequence>
<gene>
    <name evidence="4" type="primary">LOC100902068</name>
</gene>
<dbReference type="KEGG" id="goe:100902068"/>
<dbReference type="GO" id="GO:0001578">
    <property type="term" value="P:microtubule bundle formation"/>
    <property type="evidence" value="ECO:0007669"/>
    <property type="project" value="TreeGrafter"/>
</dbReference>
<organism evidence="3 4">
    <name type="scientific">Galendromus occidentalis</name>
    <name type="common">western predatory mite</name>
    <dbReference type="NCBI Taxonomy" id="34638"/>
    <lineage>
        <taxon>Eukaryota</taxon>
        <taxon>Metazoa</taxon>
        <taxon>Ecdysozoa</taxon>
        <taxon>Arthropoda</taxon>
        <taxon>Chelicerata</taxon>
        <taxon>Arachnida</taxon>
        <taxon>Acari</taxon>
        <taxon>Parasitiformes</taxon>
        <taxon>Mesostigmata</taxon>
        <taxon>Gamasina</taxon>
        <taxon>Phytoseioidea</taxon>
        <taxon>Phytoseiidae</taxon>
        <taxon>Typhlodrominae</taxon>
        <taxon>Galendromus</taxon>
    </lineage>
</organism>
<dbReference type="Proteomes" id="UP000694867">
    <property type="component" value="Unplaced"/>
</dbReference>
<dbReference type="GeneID" id="100902068"/>
<dbReference type="PANTHER" id="PTHR12932:SF9">
    <property type="entry name" value="TUBULIN POLYMERIZATION-PROMOTING PROTEIN HOMOLOG"/>
    <property type="match status" value="1"/>
</dbReference>
<dbReference type="Gene3D" id="1.10.238.10">
    <property type="entry name" value="EF-hand"/>
    <property type="match status" value="1"/>
</dbReference>
<name>A0AAJ6VYD9_9ACAR</name>
<evidence type="ECO:0000313" key="4">
    <source>
        <dbReference type="RefSeq" id="XP_003743482.1"/>
    </source>
</evidence>
<feature type="compositionally biased region" description="Low complexity" evidence="2">
    <location>
        <begin position="1"/>
        <end position="26"/>
    </location>
</feature>
<dbReference type="GO" id="GO:0032273">
    <property type="term" value="P:positive regulation of protein polymerization"/>
    <property type="evidence" value="ECO:0007669"/>
    <property type="project" value="TreeGrafter"/>
</dbReference>
<dbReference type="InterPro" id="IPR008907">
    <property type="entry name" value="TPP/p25"/>
</dbReference>
<evidence type="ECO:0000256" key="2">
    <source>
        <dbReference type="SAM" id="MobiDB-lite"/>
    </source>
</evidence>
<feature type="compositionally biased region" description="Basic and acidic residues" evidence="2">
    <location>
        <begin position="152"/>
        <end position="171"/>
    </location>
</feature>
<dbReference type="PANTHER" id="PTHR12932">
    <property type="entry name" value="P25 ALPHA-RELATED"/>
    <property type="match status" value="1"/>
</dbReference>
<dbReference type="GO" id="GO:0015631">
    <property type="term" value="F:tubulin binding"/>
    <property type="evidence" value="ECO:0007669"/>
    <property type="project" value="InterPro"/>
</dbReference>
<dbReference type="SUPFAM" id="SSF47473">
    <property type="entry name" value="EF-hand"/>
    <property type="match status" value="1"/>
</dbReference>
<evidence type="ECO:0000256" key="1">
    <source>
        <dbReference type="ARBA" id="ARBA00010994"/>
    </source>
</evidence>
<accession>A0AAJ6VYD9</accession>
<dbReference type="AlphaFoldDB" id="A0AAJ6VYD9"/>
<feature type="region of interest" description="Disordered" evidence="2">
    <location>
        <begin position="1"/>
        <end position="34"/>
    </location>
</feature>
<dbReference type="InterPro" id="IPR011992">
    <property type="entry name" value="EF-hand-dom_pair"/>
</dbReference>
<proteinExistence type="inferred from homology"/>
<comment type="similarity">
    <text evidence="1">Belongs to the TPPP family.</text>
</comment>
<reference evidence="4" key="1">
    <citation type="submission" date="2025-08" db="UniProtKB">
        <authorList>
            <consortium name="RefSeq"/>
        </authorList>
    </citation>
    <scope>IDENTIFICATION</scope>
</reference>
<dbReference type="GO" id="GO:0005874">
    <property type="term" value="C:microtubule"/>
    <property type="evidence" value="ECO:0007669"/>
    <property type="project" value="TreeGrafter"/>
</dbReference>
<dbReference type="Pfam" id="PF05517">
    <property type="entry name" value="p25-alpha"/>
    <property type="match status" value="1"/>
</dbReference>
<keyword evidence="3" id="KW-1185">Reference proteome</keyword>
<evidence type="ECO:0000313" key="3">
    <source>
        <dbReference type="Proteomes" id="UP000694867"/>
    </source>
</evidence>
<feature type="compositionally biased region" description="Basic and acidic residues" evidence="2">
    <location>
        <begin position="179"/>
        <end position="189"/>
    </location>
</feature>